<dbReference type="GO" id="GO:0004129">
    <property type="term" value="F:cytochrome-c oxidase activity"/>
    <property type="evidence" value="ECO:0007669"/>
    <property type="project" value="UniProtKB-EC"/>
</dbReference>
<evidence type="ECO:0000256" key="15">
    <source>
        <dbReference type="ARBA" id="ARBA00023128"/>
    </source>
</evidence>
<dbReference type="PROSITE" id="PS50999">
    <property type="entry name" value="COX2_TM"/>
    <property type="match status" value="1"/>
</dbReference>
<dbReference type="PRINTS" id="PR01166">
    <property type="entry name" value="CYCOXIDASEII"/>
</dbReference>
<dbReference type="SUPFAM" id="SSF81464">
    <property type="entry name" value="Cytochrome c oxidase subunit II-like, transmembrane region"/>
    <property type="match status" value="1"/>
</dbReference>
<evidence type="ECO:0000256" key="10">
    <source>
        <dbReference type="ARBA" id="ARBA00022842"/>
    </source>
</evidence>
<evidence type="ECO:0000256" key="1">
    <source>
        <dbReference type="ARBA" id="ARBA00004448"/>
    </source>
</evidence>
<keyword evidence="9 18" id="KW-0999">Mitochondrion inner membrane</keyword>
<dbReference type="FunFam" id="2.60.40.420:FF:000001">
    <property type="entry name" value="Cytochrome c oxidase subunit 2"/>
    <property type="match status" value="1"/>
</dbReference>
<dbReference type="Gene3D" id="1.10.287.90">
    <property type="match status" value="1"/>
</dbReference>
<protein>
    <recommendedName>
        <fullName evidence="4 18">Cytochrome c oxidase subunit 2</fullName>
    </recommendedName>
</protein>
<reference evidence="22" key="1">
    <citation type="submission" date="2017-12" db="EMBL/GenBank/DDBJ databases">
        <authorList>
            <person name="An J."/>
        </authorList>
    </citation>
    <scope>NUCLEOTIDE SEQUENCE</scope>
</reference>
<dbReference type="CDD" id="cd13912">
    <property type="entry name" value="CcO_II_C"/>
    <property type="match status" value="1"/>
</dbReference>
<dbReference type="GO" id="GO:0005507">
    <property type="term" value="F:copper ion binding"/>
    <property type="evidence" value="ECO:0007669"/>
    <property type="project" value="InterPro"/>
</dbReference>
<evidence type="ECO:0000256" key="18">
    <source>
        <dbReference type="RuleBase" id="RU000457"/>
    </source>
</evidence>
<dbReference type="GO" id="GO:0042773">
    <property type="term" value="P:ATP synthesis coupled electron transport"/>
    <property type="evidence" value="ECO:0007669"/>
    <property type="project" value="TreeGrafter"/>
</dbReference>
<evidence type="ECO:0000313" key="22">
    <source>
        <dbReference type="EMBL" id="AYQ22946.1"/>
    </source>
</evidence>
<keyword evidence="14 18" id="KW-0186">Copper</keyword>
<comment type="cofactor">
    <cofactor evidence="18">
        <name>Cu cation</name>
        <dbReference type="ChEBI" id="CHEBI:23378"/>
    </cofactor>
    <text evidence="18">Binds a copper A center.</text>
</comment>
<evidence type="ECO:0000256" key="14">
    <source>
        <dbReference type="ARBA" id="ARBA00023008"/>
    </source>
</evidence>
<dbReference type="InterPro" id="IPR036257">
    <property type="entry name" value="Cyt_c_oxidase_su2_TM_sf"/>
</dbReference>
<accession>A0A8K1Y3J7</accession>
<dbReference type="SUPFAM" id="SSF49503">
    <property type="entry name" value="Cupredoxins"/>
    <property type="match status" value="1"/>
</dbReference>
<comment type="subunit">
    <text evidence="3">Component of the cytochrome c oxidase (complex IV, CIV), a multisubunit enzyme composed of a catalytic core of 3 subunits and several supernumerary subunits. The complex exists as a monomer or a dimer and forms supercomplexes (SCs) in the inner mitochondrial membrane with ubiquinol-cytochrome c oxidoreductase (cytochrome b-c1 complex, complex III, CIII).</text>
</comment>
<evidence type="ECO:0000256" key="16">
    <source>
        <dbReference type="ARBA" id="ARBA00023136"/>
    </source>
</evidence>
<sequence length="227" mass="25349">MPQWLMLNLQDGASLVQTYMIFFHDHTMTVLVIVTVVVAYMILSALYNSFSHRALLSGQTIELIWTLTPAIILCFIALPSLRLLYHLDEVGVPDLTVKVVGHQGYWSYEYSDLFCTEFDSYMVTTSDLNMGELRLLEVDNRMVVPGGLSIRVLVSAADVLHSWTVPSLGVKVDAVPGRLNQISFTCPSPGVYYGQCSEICGANHSFMPIVVESRSAYDFMGMFSWEG</sequence>
<keyword evidence="6 18" id="KW-0679">Respiratory chain</keyword>
<evidence type="ECO:0000256" key="9">
    <source>
        <dbReference type="ARBA" id="ARBA00022792"/>
    </source>
</evidence>
<feature type="domain" description="Cytochrome oxidase subunit II copper A binding" evidence="20">
    <location>
        <begin position="92"/>
        <end position="227"/>
    </location>
</feature>
<keyword evidence="5 18" id="KW-0813">Transport</keyword>
<dbReference type="InterPro" id="IPR002429">
    <property type="entry name" value="CcO_II-like_C"/>
</dbReference>
<evidence type="ECO:0000256" key="13">
    <source>
        <dbReference type="ARBA" id="ARBA00022989"/>
    </source>
</evidence>
<evidence type="ECO:0000256" key="4">
    <source>
        <dbReference type="ARBA" id="ARBA00015946"/>
    </source>
</evidence>
<evidence type="ECO:0000259" key="20">
    <source>
        <dbReference type="PROSITE" id="PS50857"/>
    </source>
</evidence>
<dbReference type="InterPro" id="IPR001505">
    <property type="entry name" value="Copper_CuA"/>
</dbReference>
<evidence type="ECO:0000256" key="12">
    <source>
        <dbReference type="ARBA" id="ARBA00022982"/>
    </source>
</evidence>
<geneLocation type="mitochondrion" evidence="22"/>
<comment type="catalytic activity">
    <reaction evidence="17">
        <text>4 Fe(II)-[cytochrome c] + O2 + 8 H(+)(in) = 4 Fe(III)-[cytochrome c] + 2 H2O + 4 H(+)(out)</text>
        <dbReference type="Rhea" id="RHEA:11436"/>
        <dbReference type="Rhea" id="RHEA-COMP:10350"/>
        <dbReference type="Rhea" id="RHEA-COMP:14399"/>
        <dbReference type="ChEBI" id="CHEBI:15377"/>
        <dbReference type="ChEBI" id="CHEBI:15378"/>
        <dbReference type="ChEBI" id="CHEBI:15379"/>
        <dbReference type="ChEBI" id="CHEBI:29033"/>
        <dbReference type="ChEBI" id="CHEBI:29034"/>
        <dbReference type="EC" id="7.1.1.9"/>
    </reaction>
    <physiologicalReaction direction="left-to-right" evidence="17">
        <dbReference type="Rhea" id="RHEA:11437"/>
    </physiologicalReaction>
</comment>
<comment type="function">
    <text evidence="18">Component of the cytochrome c oxidase, the last enzyme in the mitochondrial electron transport chain which drives oxidative phosphorylation. The respiratory chain contains 3 multisubunit complexes succinate dehydrogenase (complex II, CII), ubiquinol-cytochrome c oxidoreductase (cytochrome b-c1 complex, complex III, CIII) and cytochrome c oxidase (complex IV, CIV), that cooperate to transfer electrons derived from NADH and succinate to molecular oxygen, creating an electrochemical gradient over the inner membrane that drives transmembrane transport and the ATP synthase. Cytochrome c oxidase is the component of the respiratory chain that catalyzes the reduction of oxygen to water. Electrons originating from reduced cytochrome c in the intermembrane space (IMS) are transferred via the dinuclear copper A center (CU(A)) of subunit 2 and heme A of subunit 1 to the active site in subunit 1, a binuclear center (BNC) formed by heme A3 and copper B (CU(B)). The BNC reduces molecular oxygen to 2 water molecules using 4 electrons from cytochrome c in the IMS and 4 protons from the mitochondrial matrix.</text>
</comment>
<dbReference type="Pfam" id="PF00116">
    <property type="entry name" value="COX2"/>
    <property type="match status" value="1"/>
</dbReference>
<dbReference type="InterPro" id="IPR008972">
    <property type="entry name" value="Cupredoxin"/>
</dbReference>
<dbReference type="PANTHER" id="PTHR22888:SF9">
    <property type="entry name" value="CYTOCHROME C OXIDASE SUBUNIT 2"/>
    <property type="match status" value="1"/>
</dbReference>
<comment type="subcellular location">
    <subcellularLocation>
        <location evidence="1 18">Mitochondrion inner membrane</location>
        <topology evidence="1 18">Multi-pass membrane protein</topology>
    </subcellularLocation>
</comment>
<keyword evidence="8 18" id="KW-0479">Metal-binding</keyword>
<dbReference type="InterPro" id="IPR034210">
    <property type="entry name" value="CcO_II_C"/>
</dbReference>
<dbReference type="InterPro" id="IPR045187">
    <property type="entry name" value="CcO_II"/>
</dbReference>
<evidence type="ECO:0000256" key="6">
    <source>
        <dbReference type="ARBA" id="ARBA00022660"/>
    </source>
</evidence>
<feature type="transmembrane region" description="Helical" evidence="19">
    <location>
        <begin position="63"/>
        <end position="85"/>
    </location>
</feature>
<evidence type="ECO:0000256" key="8">
    <source>
        <dbReference type="ARBA" id="ARBA00022723"/>
    </source>
</evidence>
<proteinExistence type="inferred from homology"/>
<keyword evidence="13 19" id="KW-1133">Transmembrane helix</keyword>
<evidence type="ECO:0000256" key="11">
    <source>
        <dbReference type="ARBA" id="ARBA00022967"/>
    </source>
</evidence>
<comment type="similarity">
    <text evidence="2 18">Belongs to the cytochrome c oxidase subunit 2 family.</text>
</comment>
<dbReference type="InterPro" id="IPR011759">
    <property type="entry name" value="Cyt_c_oxidase_su2_TM_dom"/>
</dbReference>
<dbReference type="PANTHER" id="PTHR22888">
    <property type="entry name" value="CYTOCHROME C OXIDASE, SUBUNIT II"/>
    <property type="match status" value="1"/>
</dbReference>
<evidence type="ECO:0000256" key="5">
    <source>
        <dbReference type="ARBA" id="ARBA00022448"/>
    </source>
</evidence>
<evidence type="ECO:0000256" key="3">
    <source>
        <dbReference type="ARBA" id="ARBA00011164"/>
    </source>
</evidence>
<keyword evidence="15 18" id="KW-0496">Mitochondrion</keyword>
<dbReference type="AlphaFoldDB" id="A0A8K1Y3J7"/>
<dbReference type="PROSITE" id="PS50857">
    <property type="entry name" value="COX2_CUA"/>
    <property type="match status" value="1"/>
</dbReference>
<evidence type="ECO:0000256" key="19">
    <source>
        <dbReference type="SAM" id="Phobius"/>
    </source>
</evidence>
<name>A0A8K1Y3J7_9CRUS</name>
<evidence type="ECO:0000259" key="21">
    <source>
        <dbReference type="PROSITE" id="PS50999"/>
    </source>
</evidence>
<evidence type="ECO:0000256" key="17">
    <source>
        <dbReference type="ARBA" id="ARBA00049512"/>
    </source>
</evidence>
<feature type="domain" description="Cytochrome oxidase subunit II transmembrane region profile" evidence="21">
    <location>
        <begin position="1"/>
        <end position="91"/>
    </location>
</feature>
<keyword evidence="10" id="KW-0460">Magnesium</keyword>
<gene>
    <name evidence="22" type="primary">COX2</name>
</gene>
<keyword evidence="11" id="KW-1278">Translocase</keyword>
<feature type="transmembrane region" description="Helical" evidence="19">
    <location>
        <begin position="21"/>
        <end position="43"/>
    </location>
</feature>
<dbReference type="EMBL" id="MG729628">
    <property type="protein sequence ID" value="AYQ22946.1"/>
    <property type="molecule type" value="Genomic_DNA"/>
</dbReference>
<organism evidence="22">
    <name type="scientific">Pleurocryptella fimbriata</name>
    <dbReference type="NCBI Taxonomy" id="2480055"/>
    <lineage>
        <taxon>Eukaryota</taxon>
        <taxon>Metazoa</taxon>
        <taxon>Ecdysozoa</taxon>
        <taxon>Arthropoda</taxon>
        <taxon>Crustacea</taxon>
        <taxon>Multicrustacea</taxon>
        <taxon>Malacostraca</taxon>
        <taxon>Eumalacostraca</taxon>
        <taxon>Peracarida</taxon>
        <taxon>Isopoda</taxon>
        <taxon>Epicaridea</taxon>
        <taxon>Bopyridoidea</taxon>
        <taxon>Bopyridae</taxon>
        <taxon>Pleurocryptella</taxon>
    </lineage>
</organism>
<evidence type="ECO:0000256" key="7">
    <source>
        <dbReference type="ARBA" id="ARBA00022692"/>
    </source>
</evidence>
<dbReference type="Gene3D" id="2.60.40.420">
    <property type="entry name" value="Cupredoxins - blue copper proteins"/>
    <property type="match status" value="1"/>
</dbReference>
<keyword evidence="12 18" id="KW-0249">Electron transport</keyword>
<dbReference type="GO" id="GO:0005743">
    <property type="term" value="C:mitochondrial inner membrane"/>
    <property type="evidence" value="ECO:0007669"/>
    <property type="project" value="UniProtKB-SubCell"/>
</dbReference>
<dbReference type="Pfam" id="PF02790">
    <property type="entry name" value="COX2_TM"/>
    <property type="match status" value="1"/>
</dbReference>
<keyword evidence="16 18" id="KW-0472">Membrane</keyword>
<evidence type="ECO:0000256" key="2">
    <source>
        <dbReference type="ARBA" id="ARBA00007866"/>
    </source>
</evidence>
<dbReference type="PROSITE" id="PS00078">
    <property type="entry name" value="COX2"/>
    <property type="match status" value="1"/>
</dbReference>
<keyword evidence="7 18" id="KW-0812">Transmembrane</keyword>